<evidence type="ECO:0000313" key="11">
    <source>
        <dbReference type="Proteomes" id="UP001223802"/>
    </source>
</evidence>
<accession>A0AA50KL98</accession>
<gene>
    <name evidence="10" type="ORF">PU634_10925</name>
</gene>
<dbReference type="PANTHER" id="PTHR38035">
    <property type="entry name" value="UPF0070 PROTEIN YFGM"/>
    <property type="match status" value="1"/>
</dbReference>
<keyword evidence="6 8" id="KW-0472">Membrane</keyword>
<dbReference type="RefSeq" id="WP_306760824.1">
    <property type="nucleotide sequence ID" value="NZ_CP118224.1"/>
</dbReference>
<name>A0AA50KL98_9GAMM</name>
<evidence type="ECO:0000313" key="10">
    <source>
        <dbReference type="EMBL" id="WMC09629.1"/>
    </source>
</evidence>
<organism evidence="10 11">
    <name type="scientific">Oceanimonas pelagia</name>
    <dbReference type="NCBI Taxonomy" id="3028314"/>
    <lineage>
        <taxon>Bacteria</taxon>
        <taxon>Pseudomonadati</taxon>
        <taxon>Pseudomonadota</taxon>
        <taxon>Gammaproteobacteria</taxon>
        <taxon>Aeromonadales</taxon>
        <taxon>Aeromonadaceae</taxon>
        <taxon>Oceanimonas</taxon>
    </lineage>
</organism>
<evidence type="ECO:0000256" key="6">
    <source>
        <dbReference type="ARBA" id="ARBA00023136"/>
    </source>
</evidence>
<dbReference type="KEGG" id="ope:PU634_10925"/>
<dbReference type="Pfam" id="PF09976">
    <property type="entry name" value="TPR_21"/>
    <property type="match status" value="1"/>
</dbReference>
<evidence type="ECO:0000256" key="3">
    <source>
        <dbReference type="ARBA" id="ARBA00022475"/>
    </source>
</evidence>
<dbReference type="EMBL" id="CP118224">
    <property type="protein sequence ID" value="WMC09629.1"/>
    <property type="molecule type" value="Genomic_DNA"/>
</dbReference>
<dbReference type="GO" id="GO:0005886">
    <property type="term" value="C:plasma membrane"/>
    <property type="evidence" value="ECO:0007669"/>
    <property type="project" value="UniProtKB-SubCell"/>
</dbReference>
<dbReference type="InterPro" id="IPR018704">
    <property type="entry name" value="SecYEG/CpoB_TPR"/>
</dbReference>
<evidence type="ECO:0000256" key="7">
    <source>
        <dbReference type="ARBA" id="ARBA00023186"/>
    </source>
</evidence>
<dbReference type="PIRSF" id="PIRSF006170">
    <property type="entry name" value="YfgM"/>
    <property type="match status" value="1"/>
</dbReference>
<protein>
    <submittedName>
        <fullName evidence="10">Tetratricopeptide repeat protein</fullName>
    </submittedName>
</protein>
<comment type="subcellular location">
    <subcellularLocation>
        <location evidence="2">Cell membrane</location>
    </subcellularLocation>
    <subcellularLocation>
        <location evidence="1">Membrane</location>
        <topology evidence="1">Single-pass membrane protein</topology>
    </subcellularLocation>
</comment>
<evidence type="ECO:0000256" key="5">
    <source>
        <dbReference type="ARBA" id="ARBA00022989"/>
    </source>
</evidence>
<evidence type="ECO:0000256" key="2">
    <source>
        <dbReference type="ARBA" id="ARBA00004236"/>
    </source>
</evidence>
<dbReference type="InterPro" id="IPR026039">
    <property type="entry name" value="YfgM"/>
</dbReference>
<evidence type="ECO:0000256" key="1">
    <source>
        <dbReference type="ARBA" id="ARBA00004167"/>
    </source>
</evidence>
<keyword evidence="3" id="KW-1003">Cell membrane</keyword>
<keyword evidence="11" id="KW-1185">Reference proteome</keyword>
<keyword evidence="4 8" id="KW-0812">Transmembrane</keyword>
<reference evidence="10 11" key="1">
    <citation type="submission" date="2023-02" db="EMBL/GenBank/DDBJ databases">
        <title>Complete genome sequence of a novel bacterium Oceanimonas sp. NTOU-MSR1 isolated from marine coast sediment.</title>
        <authorList>
            <person name="Yang H.-T."/>
            <person name="Chen Y.-L."/>
            <person name="Ho Y.-N."/>
        </authorList>
    </citation>
    <scope>NUCLEOTIDE SEQUENCE [LARGE SCALE GENOMIC DNA]</scope>
    <source>
        <strain evidence="10 11">NTOU-MSR1</strain>
    </source>
</reference>
<evidence type="ECO:0000256" key="8">
    <source>
        <dbReference type="SAM" id="Phobius"/>
    </source>
</evidence>
<dbReference type="AlphaFoldDB" id="A0AA50KL98"/>
<dbReference type="PANTHER" id="PTHR38035:SF1">
    <property type="entry name" value="ANCILLARY SECYEG TRANSLOCON SUBUNIT"/>
    <property type="match status" value="1"/>
</dbReference>
<keyword evidence="7" id="KW-0143">Chaperone</keyword>
<evidence type="ECO:0000259" key="9">
    <source>
        <dbReference type="Pfam" id="PF09976"/>
    </source>
</evidence>
<proteinExistence type="predicted"/>
<keyword evidence="5 8" id="KW-1133">Transmembrane helix</keyword>
<dbReference type="Proteomes" id="UP001223802">
    <property type="component" value="Chromosome"/>
</dbReference>
<sequence length="214" mass="22670">MDIYSTEEQQIEAIKRWWHEYGKAIILGSALGLAGLFGWRYYQSEQLESRAAGAEAFEQISRELASGGSAAFDRAAAFVSENQGNSYGELAALLLAAEAVKANDLALAQQQLEQALAGTSDAALANTVRLRLARVLIAGNELDAAQGRLDEVTGDAFAAQKHEIQGDLFLARQQPAEARAAYEAARSAGGVGENPALTLKLDHLAAAAAQGEQP</sequence>
<feature type="domain" description="Ancillary SecYEG translocon subunit/Cell division coordinator CpoB TPR" evidence="9">
    <location>
        <begin position="15"/>
        <end position="205"/>
    </location>
</feature>
<feature type="transmembrane region" description="Helical" evidence="8">
    <location>
        <begin position="21"/>
        <end position="42"/>
    </location>
</feature>
<evidence type="ECO:0000256" key="4">
    <source>
        <dbReference type="ARBA" id="ARBA00022692"/>
    </source>
</evidence>
<dbReference type="GO" id="GO:0044877">
    <property type="term" value="F:protein-containing complex binding"/>
    <property type="evidence" value="ECO:0007669"/>
    <property type="project" value="InterPro"/>
</dbReference>